<evidence type="ECO:0008006" key="3">
    <source>
        <dbReference type="Google" id="ProtNLM"/>
    </source>
</evidence>
<evidence type="ECO:0000313" key="1">
    <source>
        <dbReference type="EMBL" id="CAB4281663.1"/>
    </source>
</evidence>
<name>A0A6J5V0F1_PRUAR</name>
<dbReference type="InterPro" id="IPR011043">
    <property type="entry name" value="Gal_Oxase/kelch_b-propeller"/>
</dbReference>
<sequence length="331" mass="38115">MHHDCSSQLQLEQKWLLSLVRILRPMSAAVCSDQNSFCRWRERQIFEFETDWTLNPNRSITLQTQVFRGRKALLLLQEIEGKLYALASYQLSFHASPYFEVFDPQEAKWLPLPDPPAFLRFNTREVRHSPQQYCFTIAGTNVIMSCVGEPVYRFDVADPINQVWRVLPGIPLWDLNFHGRALAVDDGEGDFVIFCYGSLRARNALPIYLMPKGYNELKAVKPLQLPTGLLPPEFVVSPPNSRFVHLGGQYVCLVLSRFMGPFSCYYMADIEKISVRVLIFEFEVSKDRRSVDFKFLYSRILECDRSQHSEAMSSNGEMLTSDVELVGAFVM</sequence>
<dbReference type="EMBL" id="CAEKDK010000006">
    <property type="protein sequence ID" value="CAB4281663.1"/>
    <property type="molecule type" value="Genomic_DNA"/>
</dbReference>
<evidence type="ECO:0000313" key="2">
    <source>
        <dbReference type="Proteomes" id="UP000507222"/>
    </source>
</evidence>
<reference evidence="1 2" key="1">
    <citation type="submission" date="2020-05" db="EMBL/GenBank/DDBJ databases">
        <authorList>
            <person name="Campoy J."/>
            <person name="Schneeberger K."/>
            <person name="Spophaly S."/>
        </authorList>
    </citation>
    <scope>NUCLEOTIDE SEQUENCE [LARGE SCALE GENOMIC DNA]</scope>
    <source>
        <strain evidence="1">PruArmRojPasFocal</strain>
    </source>
</reference>
<accession>A0A6J5V0F1</accession>
<dbReference type="SUPFAM" id="SSF50965">
    <property type="entry name" value="Galactose oxidase, central domain"/>
    <property type="match status" value="1"/>
</dbReference>
<protein>
    <recommendedName>
        <fullName evidence="3">F-box associated domain-containing protein</fullName>
    </recommendedName>
</protein>
<organism evidence="1 2">
    <name type="scientific">Prunus armeniaca</name>
    <name type="common">Apricot</name>
    <name type="synonym">Armeniaca vulgaris</name>
    <dbReference type="NCBI Taxonomy" id="36596"/>
    <lineage>
        <taxon>Eukaryota</taxon>
        <taxon>Viridiplantae</taxon>
        <taxon>Streptophyta</taxon>
        <taxon>Embryophyta</taxon>
        <taxon>Tracheophyta</taxon>
        <taxon>Spermatophyta</taxon>
        <taxon>Magnoliopsida</taxon>
        <taxon>eudicotyledons</taxon>
        <taxon>Gunneridae</taxon>
        <taxon>Pentapetalae</taxon>
        <taxon>rosids</taxon>
        <taxon>fabids</taxon>
        <taxon>Rosales</taxon>
        <taxon>Rosaceae</taxon>
        <taxon>Amygdaloideae</taxon>
        <taxon>Amygdaleae</taxon>
        <taxon>Prunus</taxon>
    </lineage>
</organism>
<dbReference type="AlphaFoldDB" id="A0A6J5V0F1"/>
<proteinExistence type="predicted"/>
<gene>
    <name evidence="1" type="ORF">CURHAP_LOCUS34788</name>
</gene>
<dbReference type="Proteomes" id="UP000507222">
    <property type="component" value="Unassembled WGS sequence"/>
</dbReference>